<protein>
    <submittedName>
        <fullName evidence="2">Uncharacterized protein</fullName>
    </submittedName>
</protein>
<feature type="region of interest" description="Disordered" evidence="1">
    <location>
        <begin position="290"/>
        <end position="363"/>
    </location>
</feature>
<sequence>MMEMSCDVQASLPTKAAGLSETSSIGGGGDAVNMLLARLDEGTQTIINLRSILTLKTAELNELLAQLELTNQAITTVESTTTQIESMLRDFGLSPDKESLLMNAEASLDSAIKSATSIYPLQLKQPLIRRPSSASTNSSSAVDVNEKRLSNARLFTTRIRYKPDTKHILRKLNDLLRDLELDSGKFFASIGTTDDFEVLQKAYVDLDIAKTISLSAKSNMKRRNILLRSARRRNKLDEIQVLGDKIREGVFLWMTYTRNTPLLVNGEDIITVLDREDTLLSKNQPIPSSRVSYDGRVNSGTGITLTPSTSSQTTRTASVRHSLSSTSNTTNNESPPTPVKKTHSRNSSIVSADSFPPVNTKRFSHNRTPSSVIAMDSVIPPVPPLPLTLPVAPVTSTVNNKKLYRQSAGPRLTQVKANVGLPRVRTTSITQQQQQKSSSTPPRESPILSASMKPTSSAAATISNRQSAIPLPPSQVTSTPTTSTATSAAAVAAAAAAVTSPDSTKKSLLKPPTQRGPGSTLRLRSMLAKRGQPLPPMPVRKNGNNNTD</sequence>
<dbReference type="AlphaFoldDB" id="A0A8H7QZJ7"/>
<feature type="region of interest" description="Disordered" evidence="1">
    <location>
        <begin position="496"/>
        <end position="548"/>
    </location>
</feature>
<feature type="compositionally biased region" description="Polar residues" evidence="1">
    <location>
        <begin position="452"/>
        <end position="467"/>
    </location>
</feature>
<feature type="compositionally biased region" description="Low complexity" evidence="1">
    <location>
        <begin position="324"/>
        <end position="334"/>
    </location>
</feature>
<dbReference type="OrthoDB" id="2401996at2759"/>
<feature type="compositionally biased region" description="Low complexity" evidence="1">
    <location>
        <begin position="426"/>
        <end position="440"/>
    </location>
</feature>
<evidence type="ECO:0000313" key="3">
    <source>
        <dbReference type="Proteomes" id="UP000603453"/>
    </source>
</evidence>
<feature type="region of interest" description="Disordered" evidence="1">
    <location>
        <begin position="418"/>
        <end position="482"/>
    </location>
</feature>
<organism evidence="2 3">
    <name type="scientific">Mucor saturninus</name>
    <dbReference type="NCBI Taxonomy" id="64648"/>
    <lineage>
        <taxon>Eukaryota</taxon>
        <taxon>Fungi</taxon>
        <taxon>Fungi incertae sedis</taxon>
        <taxon>Mucoromycota</taxon>
        <taxon>Mucoromycotina</taxon>
        <taxon>Mucoromycetes</taxon>
        <taxon>Mucorales</taxon>
        <taxon>Mucorineae</taxon>
        <taxon>Mucoraceae</taxon>
        <taxon>Mucor</taxon>
    </lineage>
</organism>
<evidence type="ECO:0000256" key="1">
    <source>
        <dbReference type="SAM" id="MobiDB-lite"/>
    </source>
</evidence>
<proteinExistence type="predicted"/>
<feature type="compositionally biased region" description="Polar residues" evidence="1">
    <location>
        <begin position="298"/>
        <end position="323"/>
    </location>
</feature>
<reference evidence="2" key="1">
    <citation type="submission" date="2020-12" db="EMBL/GenBank/DDBJ databases">
        <title>Metabolic potential, ecology and presence of endohyphal bacteria is reflected in genomic diversity of Mucoromycotina.</title>
        <authorList>
            <person name="Muszewska A."/>
            <person name="Okrasinska A."/>
            <person name="Steczkiewicz K."/>
            <person name="Drgas O."/>
            <person name="Orlowska M."/>
            <person name="Perlinska-Lenart U."/>
            <person name="Aleksandrzak-Piekarczyk T."/>
            <person name="Szatraj K."/>
            <person name="Zielenkiewicz U."/>
            <person name="Pilsyk S."/>
            <person name="Malc E."/>
            <person name="Mieczkowski P."/>
            <person name="Kruszewska J.S."/>
            <person name="Biernat P."/>
            <person name="Pawlowska J."/>
        </authorList>
    </citation>
    <scope>NUCLEOTIDE SEQUENCE</scope>
    <source>
        <strain evidence="2">WA0000017839</strain>
    </source>
</reference>
<name>A0A8H7QZJ7_9FUNG</name>
<gene>
    <name evidence="2" type="ORF">INT47_002804</name>
</gene>
<comment type="caution">
    <text evidence="2">The sequence shown here is derived from an EMBL/GenBank/DDBJ whole genome shotgun (WGS) entry which is preliminary data.</text>
</comment>
<evidence type="ECO:0000313" key="2">
    <source>
        <dbReference type="EMBL" id="KAG2200760.1"/>
    </source>
</evidence>
<accession>A0A8H7QZJ7</accession>
<dbReference type="Proteomes" id="UP000603453">
    <property type="component" value="Unassembled WGS sequence"/>
</dbReference>
<keyword evidence="3" id="KW-1185">Reference proteome</keyword>
<dbReference type="EMBL" id="JAEPRD010000079">
    <property type="protein sequence ID" value="KAG2200760.1"/>
    <property type="molecule type" value="Genomic_DNA"/>
</dbReference>